<reference evidence="2" key="1">
    <citation type="submission" date="2024-03" db="EMBL/GenBank/DDBJ databases">
        <title>WGS assembly of Saponaria officinalis var. Norfolk2.</title>
        <authorList>
            <person name="Jenkins J."/>
            <person name="Shu S."/>
            <person name="Grimwood J."/>
            <person name="Barry K."/>
            <person name="Goodstein D."/>
            <person name="Schmutz J."/>
            <person name="Leebens-Mack J."/>
            <person name="Osbourn A."/>
        </authorList>
    </citation>
    <scope>NUCLEOTIDE SEQUENCE [LARGE SCALE GENOMIC DNA]</scope>
    <source>
        <strain evidence="2">JIC</strain>
    </source>
</reference>
<evidence type="ECO:0000313" key="2">
    <source>
        <dbReference type="EMBL" id="KAK9672960.1"/>
    </source>
</evidence>
<sequence>MSTAAFGRSKSGDRFYNPPARRQLQLQQQQQQQQQQQLLLQQKQQDKDEIRVTKLHNHQFNHNQRNRRRSKPAEVAVGTAASESVRVKSSSEIKVELDDCASTATTTPVETPVASVSSSSSSSMISTNFDRFLQCTTPSVHAHYFSKTSRKGWRNQKDALRPYFVLGDLWDSFEEWSAYGTGVPLLLNEGDSVVQYYVPFLSGIQLYIDPSKPSPGTRRPGEESDESFRDTSSDGSSDCETEKASNSFGVWRQQELAESTLEGMNGLSLRGKPLNGSSSDEGESSSSPGVLVFEYFSHDSPFSREPLANKISHLASHFPELMTYRSYELSPSSWISVAWYPIYRIPTGPTLQNFDSCFLTFHSLSTPLSGRRDEWRCHFGSVPSYRPNGLDMDVKLPLPTFGLAYYKFKIPIWEQNGVDESPKVNSLVQAADEWLRHLNVNHPDYRFFSSHYKR</sequence>
<feature type="region of interest" description="Disordered" evidence="1">
    <location>
        <begin position="209"/>
        <end position="246"/>
    </location>
</feature>
<dbReference type="Pfam" id="PF05623">
    <property type="entry name" value="DUF789"/>
    <property type="match status" value="1"/>
</dbReference>
<gene>
    <name evidence="2" type="ORF">RND81_12G137500</name>
</gene>
<evidence type="ECO:0000313" key="3">
    <source>
        <dbReference type="Proteomes" id="UP001443914"/>
    </source>
</evidence>
<feature type="compositionally biased region" description="Basic and acidic residues" evidence="1">
    <location>
        <begin position="219"/>
        <end position="232"/>
    </location>
</feature>
<dbReference type="InterPro" id="IPR008507">
    <property type="entry name" value="DUF789"/>
</dbReference>
<feature type="compositionally biased region" description="Polar residues" evidence="1">
    <location>
        <begin position="233"/>
        <end position="246"/>
    </location>
</feature>
<proteinExistence type="predicted"/>
<dbReference type="AlphaFoldDB" id="A0AAW1HAB0"/>
<feature type="region of interest" description="Disordered" evidence="1">
    <location>
        <begin position="1"/>
        <end position="78"/>
    </location>
</feature>
<evidence type="ECO:0000256" key="1">
    <source>
        <dbReference type="SAM" id="MobiDB-lite"/>
    </source>
</evidence>
<protein>
    <submittedName>
        <fullName evidence="2">Uncharacterized protein</fullName>
    </submittedName>
</protein>
<comment type="caution">
    <text evidence="2">The sequence shown here is derived from an EMBL/GenBank/DDBJ whole genome shotgun (WGS) entry which is preliminary data.</text>
</comment>
<feature type="compositionally biased region" description="Low complexity" evidence="1">
    <location>
        <begin position="276"/>
        <end position="286"/>
    </location>
</feature>
<name>A0AAW1HAB0_SAPOF</name>
<feature type="region of interest" description="Disordered" evidence="1">
    <location>
        <begin position="265"/>
        <end position="286"/>
    </location>
</feature>
<dbReference type="EMBL" id="JBDFQZ010000012">
    <property type="protein sequence ID" value="KAK9672960.1"/>
    <property type="molecule type" value="Genomic_DNA"/>
</dbReference>
<feature type="compositionally biased region" description="Low complexity" evidence="1">
    <location>
        <begin position="23"/>
        <end position="43"/>
    </location>
</feature>
<dbReference type="PANTHER" id="PTHR31343:SF8">
    <property type="entry name" value="OS07G0246600 PROTEIN"/>
    <property type="match status" value="1"/>
</dbReference>
<feature type="compositionally biased region" description="Basic residues" evidence="1">
    <location>
        <begin position="53"/>
        <end position="70"/>
    </location>
</feature>
<organism evidence="2 3">
    <name type="scientific">Saponaria officinalis</name>
    <name type="common">Common soapwort</name>
    <name type="synonym">Lychnis saponaria</name>
    <dbReference type="NCBI Taxonomy" id="3572"/>
    <lineage>
        <taxon>Eukaryota</taxon>
        <taxon>Viridiplantae</taxon>
        <taxon>Streptophyta</taxon>
        <taxon>Embryophyta</taxon>
        <taxon>Tracheophyta</taxon>
        <taxon>Spermatophyta</taxon>
        <taxon>Magnoliopsida</taxon>
        <taxon>eudicotyledons</taxon>
        <taxon>Gunneridae</taxon>
        <taxon>Pentapetalae</taxon>
        <taxon>Caryophyllales</taxon>
        <taxon>Caryophyllaceae</taxon>
        <taxon>Caryophylleae</taxon>
        <taxon>Saponaria</taxon>
    </lineage>
</organism>
<accession>A0AAW1HAB0</accession>
<keyword evidence="3" id="KW-1185">Reference proteome</keyword>
<dbReference type="PANTHER" id="PTHR31343">
    <property type="entry name" value="T15D22.8"/>
    <property type="match status" value="1"/>
</dbReference>
<dbReference type="Proteomes" id="UP001443914">
    <property type="component" value="Unassembled WGS sequence"/>
</dbReference>